<comment type="caution">
    <text evidence="1">The sequence shown here is derived from an EMBL/GenBank/DDBJ whole genome shotgun (WGS) entry which is preliminary data.</text>
</comment>
<evidence type="ECO:0000313" key="1">
    <source>
        <dbReference type="EMBL" id="KAH3806909.1"/>
    </source>
</evidence>
<keyword evidence="2" id="KW-1185">Reference proteome</keyword>
<dbReference type="AlphaFoldDB" id="A0A9D4G0K1"/>
<name>A0A9D4G0K1_DREPO</name>
<dbReference type="Proteomes" id="UP000828390">
    <property type="component" value="Unassembled WGS sequence"/>
</dbReference>
<organism evidence="1 2">
    <name type="scientific">Dreissena polymorpha</name>
    <name type="common">Zebra mussel</name>
    <name type="synonym">Mytilus polymorpha</name>
    <dbReference type="NCBI Taxonomy" id="45954"/>
    <lineage>
        <taxon>Eukaryota</taxon>
        <taxon>Metazoa</taxon>
        <taxon>Spiralia</taxon>
        <taxon>Lophotrochozoa</taxon>
        <taxon>Mollusca</taxon>
        <taxon>Bivalvia</taxon>
        <taxon>Autobranchia</taxon>
        <taxon>Heteroconchia</taxon>
        <taxon>Euheterodonta</taxon>
        <taxon>Imparidentia</taxon>
        <taxon>Neoheterodontei</taxon>
        <taxon>Myida</taxon>
        <taxon>Dreissenoidea</taxon>
        <taxon>Dreissenidae</taxon>
        <taxon>Dreissena</taxon>
    </lineage>
</organism>
<reference evidence="1" key="2">
    <citation type="submission" date="2020-11" db="EMBL/GenBank/DDBJ databases">
        <authorList>
            <person name="McCartney M.A."/>
            <person name="Auch B."/>
            <person name="Kono T."/>
            <person name="Mallez S."/>
            <person name="Becker A."/>
            <person name="Gohl D.M."/>
            <person name="Silverstein K.A.T."/>
            <person name="Koren S."/>
            <person name="Bechman K.B."/>
            <person name="Herman A."/>
            <person name="Abrahante J.E."/>
            <person name="Garbe J."/>
        </authorList>
    </citation>
    <scope>NUCLEOTIDE SEQUENCE</scope>
    <source>
        <strain evidence="1">Duluth1</strain>
        <tissue evidence="1">Whole animal</tissue>
    </source>
</reference>
<dbReference type="EMBL" id="JAIWYP010000006">
    <property type="protein sequence ID" value="KAH3806909.1"/>
    <property type="molecule type" value="Genomic_DNA"/>
</dbReference>
<reference evidence="1" key="1">
    <citation type="journal article" date="2019" name="bioRxiv">
        <title>The Genome of the Zebra Mussel, Dreissena polymorpha: A Resource for Invasive Species Research.</title>
        <authorList>
            <person name="McCartney M.A."/>
            <person name="Auch B."/>
            <person name="Kono T."/>
            <person name="Mallez S."/>
            <person name="Zhang Y."/>
            <person name="Obille A."/>
            <person name="Becker A."/>
            <person name="Abrahante J.E."/>
            <person name="Garbe J."/>
            <person name="Badalamenti J.P."/>
            <person name="Herman A."/>
            <person name="Mangelson H."/>
            <person name="Liachko I."/>
            <person name="Sullivan S."/>
            <person name="Sone E.D."/>
            <person name="Koren S."/>
            <person name="Silverstein K.A.T."/>
            <person name="Beckman K.B."/>
            <person name="Gohl D.M."/>
        </authorList>
    </citation>
    <scope>NUCLEOTIDE SEQUENCE</scope>
    <source>
        <strain evidence="1">Duluth1</strain>
        <tissue evidence="1">Whole animal</tissue>
    </source>
</reference>
<accession>A0A9D4G0K1</accession>
<proteinExistence type="predicted"/>
<evidence type="ECO:0000313" key="2">
    <source>
        <dbReference type="Proteomes" id="UP000828390"/>
    </source>
</evidence>
<sequence length="61" mass="6967">MNDQIWRQLNNNLRSQDFLLQTSQKLSCTAMVPLLKAMDMVKPTGDSKLKELLGDVFKILS</sequence>
<protein>
    <submittedName>
        <fullName evidence="1">Uncharacterized protein</fullName>
    </submittedName>
</protein>
<gene>
    <name evidence="1" type="ORF">DPMN_135238</name>
</gene>